<gene>
    <name evidence="4" type="ORF">HMF7854_08585</name>
</gene>
<dbReference type="Gene3D" id="3.40.50.2300">
    <property type="match status" value="1"/>
</dbReference>
<dbReference type="SMART" id="SM00448">
    <property type="entry name" value="REC"/>
    <property type="match status" value="1"/>
</dbReference>
<dbReference type="OrthoDB" id="7471842at2"/>
<dbReference type="Pfam" id="PF00072">
    <property type="entry name" value="Response_reg"/>
    <property type="match status" value="1"/>
</dbReference>
<dbReference type="PANTHER" id="PTHR44591:SF3">
    <property type="entry name" value="RESPONSE REGULATORY DOMAIN-CONTAINING PROTEIN"/>
    <property type="match status" value="1"/>
</dbReference>
<dbReference type="InterPro" id="IPR050595">
    <property type="entry name" value="Bact_response_regulator"/>
</dbReference>
<dbReference type="Proteomes" id="UP000274661">
    <property type="component" value="Unassembled WGS sequence"/>
</dbReference>
<dbReference type="PANTHER" id="PTHR44591">
    <property type="entry name" value="STRESS RESPONSE REGULATOR PROTEIN 1"/>
    <property type="match status" value="1"/>
</dbReference>
<sequence>MLFGKRKRIVKRILIVEDEPLVAFDNESMLSDAGYDVVATVDRVSAALEHMSPGGVDLVLTDVKLAGARSGLDLAEEARRLNIPVLLVTAHVPPGASDLALAALKKPYNERGLKSALEAIEDHLQGRKKKLPKGLVIYAEEE</sequence>
<dbReference type="EMBL" id="RWJF01000001">
    <property type="protein sequence ID" value="RST30890.1"/>
    <property type="molecule type" value="Genomic_DNA"/>
</dbReference>
<name>A0A3S0EME8_9SPHN</name>
<proteinExistence type="predicted"/>
<keyword evidence="5" id="KW-1185">Reference proteome</keyword>
<organism evidence="4 5">
    <name type="scientific">Sphingomonas ginkgonis</name>
    <dbReference type="NCBI Taxonomy" id="2315330"/>
    <lineage>
        <taxon>Bacteria</taxon>
        <taxon>Pseudomonadati</taxon>
        <taxon>Pseudomonadota</taxon>
        <taxon>Alphaproteobacteria</taxon>
        <taxon>Sphingomonadales</taxon>
        <taxon>Sphingomonadaceae</taxon>
        <taxon>Sphingomonas</taxon>
    </lineage>
</organism>
<dbReference type="SUPFAM" id="SSF52172">
    <property type="entry name" value="CheY-like"/>
    <property type="match status" value="1"/>
</dbReference>
<feature type="domain" description="Response regulatory" evidence="3">
    <location>
        <begin position="12"/>
        <end position="121"/>
    </location>
</feature>
<keyword evidence="1 2" id="KW-0597">Phosphoprotein</keyword>
<evidence type="ECO:0000256" key="1">
    <source>
        <dbReference type="ARBA" id="ARBA00022553"/>
    </source>
</evidence>
<dbReference type="RefSeq" id="WP_126718723.1">
    <property type="nucleotide sequence ID" value="NZ_RWJF01000001.1"/>
</dbReference>
<comment type="caution">
    <text evidence="4">The sequence shown here is derived from an EMBL/GenBank/DDBJ whole genome shotgun (WGS) entry which is preliminary data.</text>
</comment>
<evidence type="ECO:0000313" key="4">
    <source>
        <dbReference type="EMBL" id="RST30890.1"/>
    </source>
</evidence>
<evidence type="ECO:0000259" key="3">
    <source>
        <dbReference type="PROSITE" id="PS50110"/>
    </source>
</evidence>
<reference evidence="4 5" key="1">
    <citation type="submission" date="2018-12" db="EMBL/GenBank/DDBJ databases">
        <title>Sphingomonas sp. HMF7854 Genome sequencing and assembly.</title>
        <authorList>
            <person name="Cha I."/>
            <person name="Kang H."/>
            <person name="Kim H."/>
            <person name="Kang J."/>
            <person name="Joh K."/>
        </authorList>
    </citation>
    <scope>NUCLEOTIDE SEQUENCE [LARGE SCALE GENOMIC DNA]</scope>
    <source>
        <strain evidence="4 5">HMF7854</strain>
    </source>
</reference>
<dbReference type="InterPro" id="IPR011006">
    <property type="entry name" value="CheY-like_superfamily"/>
</dbReference>
<dbReference type="PROSITE" id="PS50110">
    <property type="entry name" value="RESPONSE_REGULATORY"/>
    <property type="match status" value="1"/>
</dbReference>
<evidence type="ECO:0000313" key="5">
    <source>
        <dbReference type="Proteomes" id="UP000274661"/>
    </source>
</evidence>
<dbReference type="AlphaFoldDB" id="A0A3S0EME8"/>
<feature type="modified residue" description="4-aspartylphosphate" evidence="2">
    <location>
        <position position="62"/>
    </location>
</feature>
<evidence type="ECO:0000256" key="2">
    <source>
        <dbReference type="PROSITE-ProRule" id="PRU00169"/>
    </source>
</evidence>
<accession>A0A3S0EME8</accession>
<protein>
    <submittedName>
        <fullName evidence="4">Response regulator</fullName>
    </submittedName>
</protein>
<dbReference type="InterPro" id="IPR001789">
    <property type="entry name" value="Sig_transdc_resp-reg_receiver"/>
</dbReference>
<dbReference type="GO" id="GO:0000160">
    <property type="term" value="P:phosphorelay signal transduction system"/>
    <property type="evidence" value="ECO:0007669"/>
    <property type="project" value="InterPro"/>
</dbReference>